<dbReference type="Proteomes" id="UP000199595">
    <property type="component" value="Unassembled WGS sequence"/>
</dbReference>
<evidence type="ECO:0000313" key="10">
    <source>
        <dbReference type="Proteomes" id="UP000199595"/>
    </source>
</evidence>
<keyword evidence="10" id="KW-1185">Reference proteome</keyword>
<dbReference type="AlphaFoldDB" id="A0A1H2XQ68"/>
<feature type="signal peptide" evidence="7">
    <location>
        <begin position="1"/>
        <end position="21"/>
    </location>
</feature>
<dbReference type="SUPFAM" id="SSF56935">
    <property type="entry name" value="Porins"/>
    <property type="match status" value="1"/>
</dbReference>
<reference evidence="9 10" key="1">
    <citation type="submission" date="2016-10" db="EMBL/GenBank/DDBJ databases">
        <authorList>
            <person name="de Groot N.N."/>
        </authorList>
    </citation>
    <scope>NUCLEOTIDE SEQUENCE [LARGE SCALE GENOMIC DNA]</scope>
    <source>
        <strain evidence="9 10">DSM 24956</strain>
    </source>
</reference>
<feature type="chain" id="PRO_5011450520" evidence="7">
    <location>
        <begin position="22"/>
        <end position="1042"/>
    </location>
</feature>
<feature type="domain" description="TonB-dependent transporter Oar-like beta-barrel" evidence="8">
    <location>
        <begin position="343"/>
        <end position="683"/>
    </location>
</feature>
<evidence type="ECO:0000256" key="6">
    <source>
        <dbReference type="ARBA" id="ARBA00023237"/>
    </source>
</evidence>
<keyword evidence="9" id="KW-0378">Hydrolase</keyword>
<dbReference type="OrthoDB" id="9768147at2"/>
<dbReference type="EMBL" id="FNNJ01000002">
    <property type="protein sequence ID" value="SDW94970.1"/>
    <property type="molecule type" value="Genomic_DNA"/>
</dbReference>
<dbReference type="InterPro" id="IPR036942">
    <property type="entry name" value="Beta-barrel_TonB_sf"/>
</dbReference>
<keyword evidence="9" id="KW-0645">Protease</keyword>
<evidence type="ECO:0000256" key="2">
    <source>
        <dbReference type="ARBA" id="ARBA00022448"/>
    </source>
</evidence>
<comment type="subcellular location">
    <subcellularLocation>
        <location evidence="1">Cell outer membrane</location>
        <topology evidence="1">Multi-pass membrane protein</topology>
    </subcellularLocation>
</comment>
<dbReference type="Gene3D" id="2.40.170.20">
    <property type="entry name" value="TonB-dependent receptor, beta-barrel domain"/>
    <property type="match status" value="1"/>
</dbReference>
<dbReference type="RefSeq" id="WP_090121763.1">
    <property type="nucleotide sequence ID" value="NZ_FNNJ01000002.1"/>
</dbReference>
<keyword evidence="6" id="KW-0998">Cell outer membrane</keyword>
<evidence type="ECO:0000256" key="7">
    <source>
        <dbReference type="SAM" id="SignalP"/>
    </source>
</evidence>
<feature type="domain" description="TonB-dependent transporter Oar-like beta-barrel" evidence="8">
    <location>
        <begin position="236"/>
        <end position="300"/>
    </location>
</feature>
<dbReference type="GO" id="GO:0015344">
    <property type="term" value="F:siderophore uptake transmembrane transporter activity"/>
    <property type="evidence" value="ECO:0007669"/>
    <property type="project" value="TreeGrafter"/>
</dbReference>
<dbReference type="Pfam" id="PF25183">
    <property type="entry name" value="OMP_b-brl_4"/>
    <property type="match status" value="2"/>
</dbReference>
<keyword evidence="7" id="KW-0732">Signal</keyword>
<dbReference type="PANTHER" id="PTHR30069:SF46">
    <property type="entry name" value="OAR PROTEIN"/>
    <property type="match status" value="1"/>
</dbReference>
<evidence type="ECO:0000256" key="5">
    <source>
        <dbReference type="ARBA" id="ARBA00023136"/>
    </source>
</evidence>
<keyword evidence="4" id="KW-0812">Transmembrane</keyword>
<keyword evidence="3" id="KW-1134">Transmembrane beta strand</keyword>
<dbReference type="PANTHER" id="PTHR30069">
    <property type="entry name" value="TONB-DEPENDENT OUTER MEMBRANE RECEPTOR"/>
    <property type="match status" value="1"/>
</dbReference>
<dbReference type="InterPro" id="IPR057601">
    <property type="entry name" value="Oar-like_b-barrel"/>
</dbReference>
<name>A0A1H2XQ68_9FLAO</name>
<keyword evidence="5" id="KW-0472">Membrane</keyword>
<accession>A0A1H2XQ68</accession>
<evidence type="ECO:0000259" key="8">
    <source>
        <dbReference type="Pfam" id="PF25183"/>
    </source>
</evidence>
<evidence type="ECO:0000256" key="4">
    <source>
        <dbReference type="ARBA" id="ARBA00022692"/>
    </source>
</evidence>
<dbReference type="GO" id="GO:0009279">
    <property type="term" value="C:cell outer membrane"/>
    <property type="evidence" value="ECO:0007669"/>
    <property type="project" value="UniProtKB-SubCell"/>
</dbReference>
<dbReference type="InterPro" id="IPR008969">
    <property type="entry name" value="CarboxyPept-like_regulatory"/>
</dbReference>
<dbReference type="InterPro" id="IPR039426">
    <property type="entry name" value="TonB-dep_rcpt-like"/>
</dbReference>
<dbReference type="Pfam" id="PF13620">
    <property type="entry name" value="CarboxypepD_reg"/>
    <property type="match status" value="1"/>
</dbReference>
<dbReference type="STRING" id="762486.SAMN05444411_102533"/>
<dbReference type="GO" id="GO:0004180">
    <property type="term" value="F:carboxypeptidase activity"/>
    <property type="evidence" value="ECO:0007669"/>
    <property type="project" value="UniProtKB-KW"/>
</dbReference>
<sequence>MKKQLLFTLLLSITIVSFTFAQVTSSKINGVVTDDSGEGLFGANVIAKHTPSGTVAGTMTLESGRFTLPNLRVGGPYTISVSYVGFKTIEYTDVYLDLGKSFDVNIKMVAESEQLNEVVITAQKSSTFNNDRTGAHTSVGARDLKNLPTISRSASDFYRLDPSASGGSFGGRNDQFNNFTLDGAIFNNPFGLDAATPGGQTSAQPVSLDAIEQISVATAPYDVSQSGFTGASIDAVTKSGTNEVSGTIYGYFRNQDLTGSKVKGEKIFVPKLEQIQYGVSVGAPIVKDKLFFFANFESDDRTDLGQSWLPNTGTGAINESRVLESDLMAVQSALAGLGYDTGAYQGFTHDTKSIKGIFKLDWNISDKHRAAFIYNFLDASQDKTAHPTALGFRGPSYSMLQFENSGYEMNNKIQSFQVELNSTFSDKATNKFRAGYTHFDDFRTPKSQPMPAFRILNGGSNYIVAGHEPFSINNTLDQKVFQVSDNFNYFLENHTITAGFSFEKFEFDNSFNLGTYGFGDARGYVGAFFGDFADMSAFNTAVSNGLLADAMANAEGVYANNNALENGEGWSLAETNVGQIAFYLQDEFSVSDDFTLTYGVRIDKPLFFDTDEKAQEVIDRSVYAPEIPYYNPNTGEEVLLDNTQMPTDSWLVSPRLGVNWDVLGNKTFQVRGGTGIFTGRLPFVWLGNQIANPNVWYYQMVDPSFQFPQVFRTSLGTDVKFKNGLVWTTDMVVTKDINGAHVQNWGLRNPSGSLNGYGDSRPYYEDADKGNTGYVFTNSSKGKSFNFSTKLQKSFDNGLYTSIAYNYLDSKDVNSIEAEITGDAFDFNPTLGDANTASLANSKYGDKHRILGVISKAFNYGSTDQWTTTMATFFEYAQGGRYNYTYGGDINNDGSGLNDLIFIPTENQLSHMNFTSPGDAAAFEQFIQQDDYLSEHRGEYFKRYGALAPWRGKWDFKLMQELKLKNGHRVEFSANVLNIGNMLNSDWGLVQLPANQQPLGVTVDPVSKAPTYTFNADSNKTFVYDSSLISRWQAQFGLRYTF</sequence>
<protein>
    <submittedName>
        <fullName evidence="9">Carboxypeptidase regulatory-like domain-containing protein</fullName>
    </submittedName>
</protein>
<evidence type="ECO:0000313" key="9">
    <source>
        <dbReference type="EMBL" id="SDW94970.1"/>
    </source>
</evidence>
<dbReference type="Gene3D" id="2.60.40.1120">
    <property type="entry name" value="Carboxypeptidase-like, regulatory domain"/>
    <property type="match status" value="1"/>
</dbReference>
<keyword evidence="2" id="KW-0813">Transport</keyword>
<dbReference type="SUPFAM" id="SSF49464">
    <property type="entry name" value="Carboxypeptidase regulatory domain-like"/>
    <property type="match status" value="1"/>
</dbReference>
<dbReference type="GO" id="GO:0044718">
    <property type="term" value="P:siderophore transmembrane transport"/>
    <property type="evidence" value="ECO:0007669"/>
    <property type="project" value="TreeGrafter"/>
</dbReference>
<proteinExistence type="predicted"/>
<gene>
    <name evidence="9" type="ORF">SAMN05444411_102533</name>
</gene>
<organism evidence="9 10">
    <name type="scientific">Lutibacter oricola</name>
    <dbReference type="NCBI Taxonomy" id="762486"/>
    <lineage>
        <taxon>Bacteria</taxon>
        <taxon>Pseudomonadati</taxon>
        <taxon>Bacteroidota</taxon>
        <taxon>Flavobacteriia</taxon>
        <taxon>Flavobacteriales</taxon>
        <taxon>Flavobacteriaceae</taxon>
        <taxon>Lutibacter</taxon>
    </lineage>
</organism>
<evidence type="ECO:0000256" key="1">
    <source>
        <dbReference type="ARBA" id="ARBA00004571"/>
    </source>
</evidence>
<keyword evidence="9" id="KW-0121">Carboxypeptidase</keyword>
<evidence type="ECO:0000256" key="3">
    <source>
        <dbReference type="ARBA" id="ARBA00022452"/>
    </source>
</evidence>